<dbReference type="Gene3D" id="3.40.710.10">
    <property type="entry name" value="DD-peptidase/beta-lactamase superfamily"/>
    <property type="match status" value="1"/>
</dbReference>
<reference evidence="2" key="2">
    <citation type="submission" date="2020-09" db="EMBL/GenBank/DDBJ databases">
        <authorList>
            <person name="Sun Q."/>
            <person name="Kim S."/>
        </authorList>
    </citation>
    <scope>NUCLEOTIDE SEQUENCE</scope>
    <source>
        <strain evidence="2">KCTC 32020</strain>
    </source>
</reference>
<keyword evidence="3" id="KW-1185">Reference proteome</keyword>
<dbReference type="EMBL" id="BNCF01000009">
    <property type="protein sequence ID" value="GHE36141.1"/>
    <property type="molecule type" value="Genomic_DNA"/>
</dbReference>
<sequence>MRRRAFLLGSAALLASPRRARGAGTARGWWEAVFARMPSALAEVARDPQFRVQLRCLRPAHGERFDWGLQPRRWYSAGSVVKLPMALLMAERLSALGLDARARLEVAPPASGEWPSGEPAAESFAHGLRRTFAVSDNAPFNRWYELLGTDAVHARLAAMGWPHVRLIARLGSADRKANRRTGGGRVREEDGRIVAALPARDGRPRRFPFGAALDGTGWREDDGSVRPGPHDFAHANFLPLADALDMLQAFLVPESVPRWRRWRIAGPLRAQLLHALAARPRDAGEPTWPEATHPDGYARWLFVGDGGRYPPELTVFGKAGMAYGFLTETAWVVDRARGLQFALAASVYANRDGVFNDDRYEYAEVALPFLHALGHAVWDHERELAA</sequence>
<dbReference type="SUPFAM" id="SSF56601">
    <property type="entry name" value="beta-lactamase/transpeptidase-like"/>
    <property type="match status" value="1"/>
</dbReference>
<name>A0A919DDW5_9GAMM</name>
<gene>
    <name evidence="2" type="ORF">GCM10007167_17880</name>
</gene>
<evidence type="ECO:0000259" key="1">
    <source>
        <dbReference type="Pfam" id="PF13354"/>
    </source>
</evidence>
<dbReference type="AlphaFoldDB" id="A0A919DDW5"/>
<dbReference type="InterPro" id="IPR045155">
    <property type="entry name" value="Beta-lactam_cat"/>
</dbReference>
<dbReference type="OrthoDB" id="1884322at2"/>
<dbReference type="GO" id="GO:0008800">
    <property type="term" value="F:beta-lactamase activity"/>
    <property type="evidence" value="ECO:0007669"/>
    <property type="project" value="InterPro"/>
</dbReference>
<proteinExistence type="predicted"/>
<dbReference type="Proteomes" id="UP000636453">
    <property type="component" value="Unassembled WGS sequence"/>
</dbReference>
<dbReference type="Pfam" id="PF13354">
    <property type="entry name" value="Beta-lactamase2"/>
    <property type="match status" value="1"/>
</dbReference>
<reference evidence="2" key="1">
    <citation type="journal article" date="2014" name="Int. J. Syst. Evol. Microbiol.">
        <title>Complete genome sequence of Corynebacterium casei LMG S-19264T (=DSM 44701T), isolated from a smear-ripened cheese.</title>
        <authorList>
            <consortium name="US DOE Joint Genome Institute (JGI-PGF)"/>
            <person name="Walter F."/>
            <person name="Albersmeier A."/>
            <person name="Kalinowski J."/>
            <person name="Ruckert C."/>
        </authorList>
    </citation>
    <scope>NUCLEOTIDE SEQUENCE</scope>
    <source>
        <strain evidence="2">KCTC 32020</strain>
    </source>
</reference>
<evidence type="ECO:0000313" key="2">
    <source>
        <dbReference type="EMBL" id="GHE36141.1"/>
    </source>
</evidence>
<protein>
    <recommendedName>
        <fullName evidence="1">Beta-lactamase class A catalytic domain-containing protein</fullName>
    </recommendedName>
</protein>
<dbReference type="RefSeq" id="WP_146472326.1">
    <property type="nucleotide sequence ID" value="NZ_BNCF01000009.1"/>
</dbReference>
<evidence type="ECO:0000313" key="3">
    <source>
        <dbReference type="Proteomes" id="UP000636453"/>
    </source>
</evidence>
<dbReference type="InterPro" id="IPR012338">
    <property type="entry name" value="Beta-lactam/transpept-like"/>
</dbReference>
<comment type="caution">
    <text evidence="2">The sequence shown here is derived from an EMBL/GenBank/DDBJ whole genome shotgun (WGS) entry which is preliminary data.</text>
</comment>
<organism evidence="2 3">
    <name type="scientific">Vulcaniibacterium thermophilum</name>
    <dbReference type="NCBI Taxonomy" id="1169913"/>
    <lineage>
        <taxon>Bacteria</taxon>
        <taxon>Pseudomonadati</taxon>
        <taxon>Pseudomonadota</taxon>
        <taxon>Gammaproteobacteria</taxon>
        <taxon>Lysobacterales</taxon>
        <taxon>Lysobacteraceae</taxon>
        <taxon>Vulcaniibacterium</taxon>
    </lineage>
</organism>
<feature type="domain" description="Beta-lactamase class A catalytic" evidence="1">
    <location>
        <begin position="67"/>
        <end position="344"/>
    </location>
</feature>
<dbReference type="GO" id="GO:0030655">
    <property type="term" value="P:beta-lactam antibiotic catabolic process"/>
    <property type="evidence" value="ECO:0007669"/>
    <property type="project" value="InterPro"/>
</dbReference>
<accession>A0A919DDW5</accession>